<dbReference type="CDD" id="cd09271">
    <property type="entry name" value="RNase_H2-C"/>
    <property type="match status" value="1"/>
</dbReference>
<dbReference type="PANTHER" id="PTHR47204">
    <property type="entry name" value="OS02G0168900 PROTEIN"/>
    <property type="match status" value="1"/>
</dbReference>
<organism evidence="1 2">
    <name type="scientific">Candida oxycetoniae</name>
    <dbReference type="NCBI Taxonomy" id="497107"/>
    <lineage>
        <taxon>Eukaryota</taxon>
        <taxon>Fungi</taxon>
        <taxon>Dikarya</taxon>
        <taxon>Ascomycota</taxon>
        <taxon>Saccharomycotina</taxon>
        <taxon>Pichiomycetes</taxon>
        <taxon>Debaryomycetaceae</taxon>
        <taxon>Candida/Lodderomyces clade</taxon>
        <taxon>Candida</taxon>
    </lineage>
</organism>
<comment type="caution">
    <text evidence="1">The sequence shown here is derived from an EMBL/GenBank/DDBJ whole genome shotgun (WGS) entry which is preliminary data.</text>
</comment>
<dbReference type="GO" id="GO:0006401">
    <property type="term" value="P:RNA catabolic process"/>
    <property type="evidence" value="ECO:0007669"/>
    <property type="project" value="InterPro"/>
</dbReference>
<dbReference type="EMBL" id="JAHUZD010000028">
    <property type="protein sequence ID" value="KAI3405560.2"/>
    <property type="molecule type" value="Genomic_DNA"/>
</dbReference>
<accession>A0AAI9WZ57</accession>
<dbReference type="RefSeq" id="XP_049181305.1">
    <property type="nucleotide sequence ID" value="XM_049322715.1"/>
</dbReference>
<dbReference type="Pfam" id="PF08615">
    <property type="entry name" value="RNase_H2_suC"/>
    <property type="match status" value="1"/>
</dbReference>
<dbReference type="PANTHER" id="PTHR47204:SF1">
    <property type="entry name" value="RIBONUCLEASE H2 SUBUNIT C"/>
    <property type="match status" value="1"/>
</dbReference>
<dbReference type="InterPro" id="IPR013924">
    <property type="entry name" value="RNase_H2_suC"/>
</dbReference>
<dbReference type="GeneID" id="73379195"/>
<dbReference type="Proteomes" id="UP001202479">
    <property type="component" value="Unassembled WGS sequence"/>
</dbReference>
<proteinExistence type="predicted"/>
<protein>
    <submittedName>
        <fullName evidence="1">Uncharacterized protein</fullName>
    </submittedName>
</protein>
<dbReference type="AlphaFoldDB" id="A0AAI9WZ57"/>
<name>A0AAI9WZ57_9ASCO</name>
<dbReference type="Gene3D" id="2.40.128.680">
    <property type="match status" value="1"/>
</dbReference>
<evidence type="ECO:0000313" key="1">
    <source>
        <dbReference type="EMBL" id="KAI3405560.2"/>
    </source>
</evidence>
<dbReference type="GO" id="GO:0032299">
    <property type="term" value="C:ribonuclease H2 complex"/>
    <property type="evidence" value="ECO:0007669"/>
    <property type="project" value="InterPro"/>
</dbReference>
<reference evidence="1" key="1">
    <citation type="journal article" date="2022" name="DNA Res.">
        <title>Genome analysis of five recently described species of the CUG-Ser clade uncovers Candida theae as a new hybrid lineage with pathogenic potential in the Candida parapsilosis species complex.</title>
        <authorList>
            <person name="Mixao V."/>
            <person name="Del Olmo V."/>
            <person name="Hegedusova E."/>
            <person name="Saus E."/>
            <person name="Pryszcz L."/>
            <person name="Cillingova A."/>
            <person name="Nosek J."/>
            <person name="Gabaldon T."/>
        </authorList>
    </citation>
    <scope>NUCLEOTIDE SEQUENCE</scope>
    <source>
        <strain evidence="1">CBS 10844</strain>
    </source>
</reference>
<keyword evidence="2" id="KW-1185">Reference proteome</keyword>
<gene>
    <name evidence="1" type="ORF">KGF56_001578</name>
</gene>
<evidence type="ECO:0000313" key="2">
    <source>
        <dbReference type="Proteomes" id="UP001202479"/>
    </source>
</evidence>
<sequence>MSTIKISHGESTPRVSASLLPMHIKYSGSANTADYFTPSHTTEKQNDGSQVDTVYFRGRRLVVGKQLNLEKLGVEGFIVNSVENLVREENEADGSEVIKTVKSFQATASFDSFTLYGHDEEAESNKQWAMIPEFLQVSKILHE</sequence>